<feature type="chain" id="PRO_5012352122" description="DUF4466 domain-containing protein" evidence="1">
    <location>
        <begin position="22"/>
        <end position="327"/>
    </location>
</feature>
<name>A0A212JW75_9BACT</name>
<keyword evidence="1" id="KW-0732">Signal</keyword>
<dbReference type="CDD" id="cd07472">
    <property type="entry name" value="HmuY_like"/>
    <property type="match status" value="1"/>
</dbReference>
<feature type="domain" description="DUF4466" evidence="2">
    <location>
        <begin position="22"/>
        <end position="326"/>
    </location>
</feature>
<dbReference type="InterPro" id="IPR028072">
    <property type="entry name" value="DUF4466"/>
</dbReference>
<dbReference type="PROSITE" id="PS51257">
    <property type="entry name" value="PROKAR_LIPOPROTEIN"/>
    <property type="match status" value="1"/>
</dbReference>
<gene>
    <name evidence="3" type="ORF">KL86DYS1_30626</name>
</gene>
<accession>A0A212JW75</accession>
<reference evidence="3" key="1">
    <citation type="submission" date="2016-04" db="EMBL/GenBank/DDBJ databases">
        <authorList>
            <person name="Evans L.H."/>
            <person name="Alamgir A."/>
            <person name="Owens N."/>
            <person name="Weber N.D."/>
            <person name="Virtaneva K."/>
            <person name="Barbian K."/>
            <person name="Babar A."/>
            <person name="Rosenke K."/>
        </authorList>
    </citation>
    <scope>NUCLEOTIDE SEQUENCE</scope>
    <source>
        <strain evidence="3">86-1</strain>
    </source>
</reference>
<dbReference type="Pfam" id="PF14725">
    <property type="entry name" value="DUF4466"/>
    <property type="match status" value="1"/>
</dbReference>
<dbReference type="Gene3D" id="2.60.40.3550">
    <property type="entry name" value="Domain of unknown function DUF4466"/>
    <property type="match status" value="1"/>
</dbReference>
<evidence type="ECO:0000259" key="2">
    <source>
        <dbReference type="Pfam" id="PF14725"/>
    </source>
</evidence>
<dbReference type="AlphaFoldDB" id="A0A212JW75"/>
<dbReference type="RefSeq" id="WP_296942613.1">
    <property type="nucleotide sequence ID" value="NZ_LT599032.1"/>
</dbReference>
<protein>
    <recommendedName>
        <fullName evidence="2">DUF4466 domain-containing protein</fullName>
    </recommendedName>
</protein>
<dbReference type="EMBL" id="FLUM01000003">
    <property type="protein sequence ID" value="SBW03628.1"/>
    <property type="molecule type" value="Genomic_DNA"/>
</dbReference>
<organism evidence="3">
    <name type="scientific">uncultured Dysgonomonas sp</name>
    <dbReference type="NCBI Taxonomy" id="206096"/>
    <lineage>
        <taxon>Bacteria</taxon>
        <taxon>Pseudomonadati</taxon>
        <taxon>Bacteroidota</taxon>
        <taxon>Bacteroidia</taxon>
        <taxon>Bacteroidales</taxon>
        <taxon>Dysgonomonadaceae</taxon>
        <taxon>Dysgonomonas</taxon>
        <taxon>environmental samples</taxon>
    </lineage>
</organism>
<proteinExistence type="predicted"/>
<evidence type="ECO:0000256" key="1">
    <source>
        <dbReference type="SAM" id="SignalP"/>
    </source>
</evidence>
<sequence>MKKAFIINILLMAFLIMTSCSDDKSPLKNDYIKRTTGPLIVGETIEFAYAMGTTEGKLKMAIAEAPVAGMSGTGFENVTWRTEAGKNISTIVARDCKTEGNTSSAHIIDAQATTLRYHYIIPEELRGKEVTFTFTCESGVDERTSLRTETYKISEMDMNKQIVLGVGNDDKRYISIEDMQAYTISEVEAGNLYSKIDFIYAYAAKKTVGATSYDYKHAFFSPAAVNYYPDGFSLPATWAKKNSTLMEKKLYVWDGQLKNDVNTNIYVDDLDMQAKGFDNALNFILDLRQDGSAFMKTEDGKYCAFIYISALPSTNASATIGIKRYKY</sequence>
<evidence type="ECO:0000313" key="3">
    <source>
        <dbReference type="EMBL" id="SBW03628.1"/>
    </source>
</evidence>
<feature type="signal peptide" evidence="1">
    <location>
        <begin position="1"/>
        <end position="21"/>
    </location>
</feature>